<feature type="signal peptide" evidence="1">
    <location>
        <begin position="1"/>
        <end position="21"/>
    </location>
</feature>
<keyword evidence="1" id="KW-0732">Signal</keyword>
<accession>A0A285QFG7</accession>
<evidence type="ECO:0000313" key="3">
    <source>
        <dbReference type="Proteomes" id="UP000219494"/>
    </source>
</evidence>
<dbReference type="NCBIfam" id="NF047636">
    <property type="entry name" value="CC_3452_fam"/>
    <property type="match status" value="1"/>
</dbReference>
<evidence type="ECO:0000256" key="1">
    <source>
        <dbReference type="SAM" id="SignalP"/>
    </source>
</evidence>
<dbReference type="InterPro" id="IPR058513">
    <property type="entry name" value="DUF8200"/>
</dbReference>
<sequence length="99" mass="10299">MRNRAALMCAALLLLPAGAAAQASGYSAVPIAMPAKANVMTRATLWKCAGDTCTTPQSDERDAVLCQLAAREMGILTAFTARGAPFDADALARCNARAR</sequence>
<organism evidence="2 3">
    <name type="scientific">Sphingomonas guangdongensis</name>
    <dbReference type="NCBI Taxonomy" id="1141890"/>
    <lineage>
        <taxon>Bacteria</taxon>
        <taxon>Pseudomonadati</taxon>
        <taxon>Pseudomonadota</taxon>
        <taxon>Alphaproteobacteria</taxon>
        <taxon>Sphingomonadales</taxon>
        <taxon>Sphingomonadaceae</taxon>
        <taxon>Sphingomonas</taxon>
    </lineage>
</organism>
<gene>
    <name evidence="2" type="ORF">SAMN06297144_0222</name>
</gene>
<proteinExistence type="predicted"/>
<dbReference type="AlphaFoldDB" id="A0A285QFG7"/>
<evidence type="ECO:0000313" key="2">
    <source>
        <dbReference type="EMBL" id="SOB78802.1"/>
    </source>
</evidence>
<protein>
    <submittedName>
        <fullName evidence="2">Uncharacterized protein</fullName>
    </submittedName>
</protein>
<dbReference type="InterPro" id="IPR058067">
    <property type="entry name" value="CC_3452-like"/>
</dbReference>
<dbReference type="EMBL" id="OBMI01000001">
    <property type="protein sequence ID" value="SOB78802.1"/>
    <property type="molecule type" value="Genomic_DNA"/>
</dbReference>
<feature type="chain" id="PRO_5012131424" evidence="1">
    <location>
        <begin position="22"/>
        <end position="99"/>
    </location>
</feature>
<dbReference type="Proteomes" id="UP000219494">
    <property type="component" value="Unassembled WGS sequence"/>
</dbReference>
<name>A0A285QFG7_9SPHN</name>
<dbReference type="Pfam" id="PF26624">
    <property type="entry name" value="DUF8200"/>
    <property type="match status" value="1"/>
</dbReference>
<keyword evidence="3" id="KW-1185">Reference proteome</keyword>
<reference evidence="2 3" key="1">
    <citation type="submission" date="2017-07" db="EMBL/GenBank/DDBJ databases">
        <authorList>
            <person name="Sun Z.S."/>
            <person name="Albrecht U."/>
            <person name="Echele G."/>
            <person name="Lee C.C."/>
        </authorList>
    </citation>
    <scope>NUCLEOTIDE SEQUENCE [LARGE SCALE GENOMIC DNA]</scope>
    <source>
        <strain evidence="2 3">CGMCC 1.12672</strain>
    </source>
</reference>